<dbReference type="InterPro" id="IPR036191">
    <property type="entry name" value="RRF_sf"/>
</dbReference>
<gene>
    <name evidence="2" type="ORF">I553_7406</name>
</gene>
<protein>
    <submittedName>
        <fullName evidence="2">Ribosome-recycling factor</fullName>
    </submittedName>
</protein>
<reference evidence="2" key="1">
    <citation type="submission" date="2014-01" db="EMBL/GenBank/DDBJ databases">
        <authorList>
            <person name="Brown-Elliot B."/>
            <person name="Wallace R."/>
            <person name="Lenaerts A."/>
            <person name="Ordway D."/>
            <person name="DeGroote M.A."/>
            <person name="Parker T."/>
            <person name="Sizemore C."/>
            <person name="Tallon L.J."/>
            <person name="Sadzewicz L.K."/>
            <person name="Sengamalay N."/>
            <person name="Fraser C.M."/>
            <person name="Hine E."/>
            <person name="Shefchek K.A."/>
            <person name="Das S.P."/>
            <person name="Tettelin H."/>
        </authorList>
    </citation>
    <scope>NUCLEOTIDE SEQUENCE [LARGE SCALE GENOMIC DNA]</scope>
    <source>
        <strain evidence="2">4042</strain>
    </source>
</reference>
<sequence length="88" mass="9667">MIDEVLLDAEERMEKAVSVARDDLATIRTGRANPGMFSKIVIDYYGAPPRSPSWPASTCPRPGWSSSSRTRPTSFTPSKRPSGTPIWA</sequence>
<dbReference type="SUPFAM" id="SSF55194">
    <property type="entry name" value="Ribosome recycling factor, RRF"/>
    <property type="match status" value="1"/>
</dbReference>
<dbReference type="AlphaFoldDB" id="X8E8E8"/>
<accession>X8E8E8</accession>
<name>X8E8E8_MYCXE</name>
<evidence type="ECO:0000313" key="2">
    <source>
        <dbReference type="EMBL" id="EUA76486.1"/>
    </source>
</evidence>
<dbReference type="Gene3D" id="1.10.132.20">
    <property type="entry name" value="Ribosome-recycling factor"/>
    <property type="match status" value="1"/>
</dbReference>
<comment type="caution">
    <text evidence="2">The sequence shown here is derived from an EMBL/GenBank/DDBJ whole genome shotgun (WGS) entry which is preliminary data.</text>
</comment>
<organism evidence="2">
    <name type="scientific">Mycobacterium xenopi 4042</name>
    <dbReference type="NCBI Taxonomy" id="1299334"/>
    <lineage>
        <taxon>Bacteria</taxon>
        <taxon>Bacillati</taxon>
        <taxon>Actinomycetota</taxon>
        <taxon>Actinomycetes</taxon>
        <taxon>Mycobacteriales</taxon>
        <taxon>Mycobacteriaceae</taxon>
        <taxon>Mycobacterium</taxon>
    </lineage>
</organism>
<dbReference type="EMBL" id="JAOB01000006">
    <property type="protein sequence ID" value="EUA76486.1"/>
    <property type="molecule type" value="Genomic_DNA"/>
</dbReference>
<evidence type="ECO:0000256" key="1">
    <source>
        <dbReference type="SAM" id="MobiDB-lite"/>
    </source>
</evidence>
<feature type="region of interest" description="Disordered" evidence="1">
    <location>
        <begin position="50"/>
        <end position="88"/>
    </location>
</feature>
<feature type="compositionally biased region" description="Low complexity" evidence="1">
    <location>
        <begin position="65"/>
        <end position="82"/>
    </location>
</feature>
<proteinExistence type="predicted"/>
<dbReference type="PATRIC" id="fig|1299334.3.peg.433"/>